<proteinExistence type="predicted"/>
<dbReference type="OrthoDB" id="9814826at2"/>
<dbReference type="InterPro" id="IPR039261">
    <property type="entry name" value="FNR_nucleotide-bd"/>
</dbReference>
<dbReference type="InterPro" id="IPR017927">
    <property type="entry name" value="FAD-bd_FR_type"/>
</dbReference>
<dbReference type="STRING" id="1216970.GCA_001570985_03204"/>
<dbReference type="CDD" id="cd06193">
    <property type="entry name" value="siderophore_interacting"/>
    <property type="match status" value="1"/>
</dbReference>
<evidence type="ECO:0000313" key="3">
    <source>
        <dbReference type="Proteomes" id="UP000290408"/>
    </source>
</evidence>
<feature type="domain" description="FAD-binding FR-type" evidence="1">
    <location>
        <begin position="9"/>
        <end position="134"/>
    </location>
</feature>
<dbReference type="InterPro" id="IPR039374">
    <property type="entry name" value="SIP_fam"/>
</dbReference>
<dbReference type="GO" id="GO:0016491">
    <property type="term" value="F:oxidoreductase activity"/>
    <property type="evidence" value="ECO:0007669"/>
    <property type="project" value="InterPro"/>
</dbReference>
<sequence>MPPSPRAPRPQRVLTVESTQRLGPHLVRLVLTGESLADFGAQESTDAYVKLLFVDPDLGLEPPFDLAALRESLPGDEQPVTRTYTVRAIDRAALRLTLDVVAHGDVGYAGPWAQQAKGGDVAVVMGPGGGYAPRPDVGWHLFAGDLSALPAIAASLEALPTEAKGVALIEVELEEDIIELEAPDGVRVSWLVNPDITDVDFLARAVDAVAWPQELAAESVQVFAHGERESIKCVRAALKRREVPRAAISISGYWARGRTEDAFQAEKKTPIGKIED</sequence>
<dbReference type="InterPro" id="IPR013113">
    <property type="entry name" value="SIP_FAD-bd"/>
</dbReference>
<accession>A0A4P6MRF0</accession>
<dbReference type="SUPFAM" id="SSF63380">
    <property type="entry name" value="Riboflavin synthase domain-like"/>
    <property type="match status" value="1"/>
</dbReference>
<dbReference type="Gene3D" id="2.40.30.10">
    <property type="entry name" value="Translation factors"/>
    <property type="match status" value="1"/>
</dbReference>
<dbReference type="Gene3D" id="3.40.50.80">
    <property type="entry name" value="Nucleotide-binding domain of ferredoxin-NADP reductase (FNR) module"/>
    <property type="match status" value="1"/>
</dbReference>
<dbReference type="EMBL" id="CP036164">
    <property type="protein sequence ID" value="QBF45182.1"/>
    <property type="molecule type" value="Genomic_DNA"/>
</dbReference>
<dbReference type="AlphaFoldDB" id="A0A4P6MRF0"/>
<organism evidence="2 3">
    <name type="scientific">Janibacter limosus</name>
    <dbReference type="NCBI Taxonomy" id="53458"/>
    <lineage>
        <taxon>Bacteria</taxon>
        <taxon>Bacillati</taxon>
        <taxon>Actinomycetota</taxon>
        <taxon>Actinomycetes</taxon>
        <taxon>Micrococcales</taxon>
        <taxon>Intrasporangiaceae</taxon>
        <taxon>Janibacter</taxon>
    </lineage>
</organism>
<dbReference type="Pfam" id="PF04954">
    <property type="entry name" value="SIP"/>
    <property type="match status" value="1"/>
</dbReference>
<protein>
    <submittedName>
        <fullName evidence="2">Siderophore-interacting protein</fullName>
    </submittedName>
</protein>
<keyword evidence="3" id="KW-1185">Reference proteome</keyword>
<dbReference type="PANTHER" id="PTHR30157:SF0">
    <property type="entry name" value="NADPH-DEPENDENT FERRIC-CHELATE REDUCTASE"/>
    <property type="match status" value="1"/>
</dbReference>
<dbReference type="InterPro" id="IPR017938">
    <property type="entry name" value="Riboflavin_synthase-like_b-brl"/>
</dbReference>
<evidence type="ECO:0000313" key="2">
    <source>
        <dbReference type="EMBL" id="QBF45182.1"/>
    </source>
</evidence>
<dbReference type="Pfam" id="PF08021">
    <property type="entry name" value="FAD_binding_9"/>
    <property type="match status" value="1"/>
</dbReference>
<gene>
    <name evidence="2" type="ORF">EXU32_02200</name>
</gene>
<reference evidence="2 3" key="1">
    <citation type="submission" date="2019-02" db="EMBL/GenBank/DDBJ databases">
        <title>Genomic data mining of an Antarctic deep-sea actinobacterium, Janibacterlimosus P3-3-X1.</title>
        <authorList>
            <person name="Liao L."/>
            <person name="Chen B."/>
        </authorList>
    </citation>
    <scope>NUCLEOTIDE SEQUENCE [LARGE SCALE GENOMIC DNA]</scope>
    <source>
        <strain evidence="2 3">P3-3-X1</strain>
    </source>
</reference>
<dbReference type="KEGG" id="jli:EXU32_02200"/>
<dbReference type="Proteomes" id="UP000290408">
    <property type="component" value="Chromosome"/>
</dbReference>
<evidence type="ECO:0000259" key="1">
    <source>
        <dbReference type="PROSITE" id="PS51384"/>
    </source>
</evidence>
<name>A0A4P6MRF0_9MICO</name>
<dbReference type="PANTHER" id="PTHR30157">
    <property type="entry name" value="FERRIC REDUCTASE, NADPH-DEPENDENT"/>
    <property type="match status" value="1"/>
</dbReference>
<dbReference type="PROSITE" id="PS51384">
    <property type="entry name" value="FAD_FR"/>
    <property type="match status" value="1"/>
</dbReference>
<dbReference type="RefSeq" id="WP_130628423.1">
    <property type="nucleotide sequence ID" value="NZ_CP036164.1"/>
</dbReference>
<dbReference type="InterPro" id="IPR007037">
    <property type="entry name" value="SIP_rossman_dom"/>
</dbReference>